<dbReference type="RefSeq" id="WP_136081014.1">
    <property type="nucleotide sequence ID" value="NZ_CAAHFG010000002.1"/>
</dbReference>
<sequence>MKRTTLLAAALLSAAVVNAEKRPNIVYLMSDDQSSYTMGCYGNADVQTPNLDRLAADGMVFDNHYDTTAICMASRATVMAGMYEYKTGCNFKHGEMLTATWKKTYPMLLREAGYMTAFAGKFGFELRDTPEGKKRELPAADFDRWGGGPGQTFYETAKNKSMAAYAEAYPHSTLSYGAFGRDFIRDAAKAGKPFCLSISFKAAHRPTTPDPKFDAVYAGKTFRKPENYGRGNGAHFSKQSKQGRQYVRFEEWDYDKDYDGVMATYHQQVYGIDVAVGMIVDALKEQGVADNTVIIYTSDNGFFCGSHGLGSKVLPYEEASRVPMIIHDPRHPNSGKKLRSDALTGNIDFAPTLLKLAGLPVPATMDGADLMKLYGNPKASIHESLALINVYNQSGPPVTHAMAVVTREMKYIYWGYAAEGFEVAEELYHLGKDPHELVNQAGNPEYSAALQQMRQTYDKHLGHWKAEAVPYNNYQPYGTLFDRNVGWDDKAPLLPKLKNK</sequence>
<dbReference type="Pfam" id="PF00884">
    <property type="entry name" value="Sulfatase"/>
    <property type="match status" value="1"/>
</dbReference>
<dbReference type="PANTHER" id="PTHR42693">
    <property type="entry name" value="ARYLSULFATASE FAMILY MEMBER"/>
    <property type="match status" value="1"/>
</dbReference>
<dbReference type="GO" id="GO:0004065">
    <property type="term" value="F:arylsulfatase activity"/>
    <property type="evidence" value="ECO:0007669"/>
    <property type="project" value="TreeGrafter"/>
</dbReference>
<dbReference type="AlphaFoldDB" id="A0A6C2U6C3"/>
<evidence type="ECO:0000256" key="1">
    <source>
        <dbReference type="ARBA" id="ARBA00008779"/>
    </source>
</evidence>
<evidence type="ECO:0000256" key="2">
    <source>
        <dbReference type="SAM" id="SignalP"/>
    </source>
</evidence>
<keyword evidence="5" id="KW-1185">Reference proteome</keyword>
<protein>
    <submittedName>
        <fullName evidence="4">Arylsulfatase</fullName>
    </submittedName>
</protein>
<proteinExistence type="inferred from homology"/>
<reference evidence="4 5" key="1">
    <citation type="submission" date="2019-04" db="EMBL/GenBank/DDBJ databases">
        <authorList>
            <person name="Van Vliet M D."/>
        </authorList>
    </citation>
    <scope>NUCLEOTIDE SEQUENCE [LARGE SCALE GENOMIC DNA]</scope>
    <source>
        <strain evidence="4 5">F1</strain>
    </source>
</reference>
<gene>
    <name evidence="4" type="ORF">PDESU_04036</name>
</gene>
<dbReference type="InterPro" id="IPR017850">
    <property type="entry name" value="Alkaline_phosphatase_core_sf"/>
</dbReference>
<name>A0A6C2U6C3_PONDE</name>
<dbReference type="Gene3D" id="3.40.720.10">
    <property type="entry name" value="Alkaline Phosphatase, subunit A"/>
    <property type="match status" value="1"/>
</dbReference>
<evidence type="ECO:0000259" key="3">
    <source>
        <dbReference type="Pfam" id="PF00884"/>
    </source>
</evidence>
<dbReference type="PANTHER" id="PTHR42693:SF33">
    <property type="entry name" value="ARYLSULFATASE"/>
    <property type="match status" value="1"/>
</dbReference>
<accession>A0A6C2U6C3</accession>
<feature type="domain" description="Sulfatase N-terminal" evidence="3">
    <location>
        <begin position="23"/>
        <end position="358"/>
    </location>
</feature>
<dbReference type="InterPro" id="IPR000917">
    <property type="entry name" value="Sulfatase_N"/>
</dbReference>
<feature type="chain" id="PRO_5028936892" evidence="2">
    <location>
        <begin position="20"/>
        <end position="500"/>
    </location>
</feature>
<dbReference type="EMBL" id="CAAHFG010000002">
    <property type="protein sequence ID" value="VGO15453.1"/>
    <property type="molecule type" value="Genomic_DNA"/>
</dbReference>
<dbReference type="SUPFAM" id="SSF53649">
    <property type="entry name" value="Alkaline phosphatase-like"/>
    <property type="match status" value="1"/>
</dbReference>
<dbReference type="InterPro" id="IPR050738">
    <property type="entry name" value="Sulfatase"/>
</dbReference>
<dbReference type="Proteomes" id="UP000366872">
    <property type="component" value="Unassembled WGS sequence"/>
</dbReference>
<feature type="signal peptide" evidence="2">
    <location>
        <begin position="1"/>
        <end position="19"/>
    </location>
</feature>
<comment type="similarity">
    <text evidence="1">Belongs to the sulfatase family.</text>
</comment>
<organism evidence="4 5">
    <name type="scientific">Pontiella desulfatans</name>
    <dbReference type="NCBI Taxonomy" id="2750659"/>
    <lineage>
        <taxon>Bacteria</taxon>
        <taxon>Pseudomonadati</taxon>
        <taxon>Kiritimatiellota</taxon>
        <taxon>Kiritimatiellia</taxon>
        <taxon>Kiritimatiellales</taxon>
        <taxon>Pontiellaceae</taxon>
        <taxon>Pontiella</taxon>
    </lineage>
</organism>
<evidence type="ECO:0000313" key="5">
    <source>
        <dbReference type="Proteomes" id="UP000366872"/>
    </source>
</evidence>
<dbReference type="CDD" id="cd16031">
    <property type="entry name" value="G6S_like"/>
    <property type="match status" value="1"/>
</dbReference>
<keyword evidence="2" id="KW-0732">Signal</keyword>
<evidence type="ECO:0000313" key="4">
    <source>
        <dbReference type="EMBL" id="VGO15453.1"/>
    </source>
</evidence>